<dbReference type="GO" id="GO:0009223">
    <property type="term" value="P:pyrimidine deoxyribonucleotide catabolic process"/>
    <property type="evidence" value="ECO:0007669"/>
    <property type="project" value="TreeGrafter"/>
</dbReference>
<dbReference type="EMBL" id="JBAMIC010000002">
    <property type="protein sequence ID" value="KAK7112544.1"/>
    <property type="molecule type" value="Genomic_DNA"/>
</dbReference>
<dbReference type="PANTHER" id="PTHR16504:SF4">
    <property type="entry name" value="5'(3')-DEOXYRIBONUCLEOTIDASE"/>
    <property type="match status" value="1"/>
</dbReference>
<dbReference type="GO" id="GO:0005739">
    <property type="term" value="C:mitochondrion"/>
    <property type="evidence" value="ECO:0007669"/>
    <property type="project" value="TreeGrafter"/>
</dbReference>
<evidence type="ECO:0000313" key="2">
    <source>
        <dbReference type="EMBL" id="KAK7112544.1"/>
    </source>
</evidence>
<evidence type="ECO:0000256" key="1">
    <source>
        <dbReference type="PIRSR" id="PIRSR610708-1"/>
    </source>
</evidence>
<dbReference type="Gene3D" id="1.10.40.40">
    <property type="entry name" value="Deoxyribonucleotidase, domain 2"/>
    <property type="match status" value="1"/>
</dbReference>
<dbReference type="PANTHER" id="PTHR16504">
    <property type="entry name" value="5'(3')-DEOXYRIBONUCLEOTIDASE"/>
    <property type="match status" value="1"/>
</dbReference>
<dbReference type="InterPro" id="IPR010708">
    <property type="entry name" value="5'(3')-deoxyribonucleotidase"/>
</dbReference>
<dbReference type="InterPro" id="IPR023214">
    <property type="entry name" value="HAD_sf"/>
</dbReference>
<dbReference type="Pfam" id="PF06941">
    <property type="entry name" value="NT5C"/>
    <property type="match status" value="1"/>
</dbReference>
<protein>
    <submittedName>
        <fullName evidence="2">Uncharacterized protein</fullName>
    </submittedName>
</protein>
<sequence>MDQVLCDFEGSFLVKYREKYPEEPFIPLEERNTFYIADQYAKLEPDMQDKARDIWNAEGFFLNLPEIKGGCQALTEMSQMEDVDVFICTSPLTFYKYCLQEKFKWVEDHLGPDWISRLVITKDKTMVHGDVLIDDKPRIRGVRDPPSWKQVLFTAPYNQKVDLRGRQRLNTWTDDCWRDIIEDFKKRI</sequence>
<evidence type="ECO:0000313" key="3">
    <source>
        <dbReference type="Proteomes" id="UP001374579"/>
    </source>
</evidence>
<dbReference type="AlphaFoldDB" id="A0AAN9BW72"/>
<reference evidence="2 3" key="1">
    <citation type="submission" date="2024-02" db="EMBL/GenBank/DDBJ databases">
        <title>Chromosome-scale genome assembly of the rough periwinkle Littorina saxatilis.</title>
        <authorList>
            <person name="De Jode A."/>
            <person name="Faria R."/>
            <person name="Formenti G."/>
            <person name="Sims Y."/>
            <person name="Smith T.P."/>
            <person name="Tracey A."/>
            <person name="Wood J.M.D."/>
            <person name="Zagrodzka Z.B."/>
            <person name="Johannesson K."/>
            <person name="Butlin R.K."/>
            <person name="Leder E.H."/>
        </authorList>
    </citation>
    <scope>NUCLEOTIDE SEQUENCE [LARGE SCALE GENOMIC DNA]</scope>
    <source>
        <strain evidence="2">Snail1</strain>
        <tissue evidence="2">Muscle</tissue>
    </source>
</reference>
<gene>
    <name evidence="2" type="ORF">V1264_011989</name>
</gene>
<comment type="caution">
    <text evidence="2">The sequence shown here is derived from an EMBL/GenBank/DDBJ whole genome shotgun (WGS) entry which is preliminary data.</text>
</comment>
<organism evidence="2 3">
    <name type="scientific">Littorina saxatilis</name>
    <dbReference type="NCBI Taxonomy" id="31220"/>
    <lineage>
        <taxon>Eukaryota</taxon>
        <taxon>Metazoa</taxon>
        <taxon>Spiralia</taxon>
        <taxon>Lophotrochozoa</taxon>
        <taxon>Mollusca</taxon>
        <taxon>Gastropoda</taxon>
        <taxon>Caenogastropoda</taxon>
        <taxon>Littorinimorpha</taxon>
        <taxon>Littorinoidea</taxon>
        <taxon>Littorinidae</taxon>
        <taxon>Littorina</taxon>
    </lineage>
</organism>
<name>A0AAN9BW72_9CAEN</name>
<accession>A0AAN9BW72</accession>
<feature type="active site" description="Proton donor" evidence="1">
    <location>
        <position position="2"/>
    </location>
</feature>
<proteinExistence type="predicted"/>
<dbReference type="Proteomes" id="UP001374579">
    <property type="component" value="Unassembled WGS sequence"/>
</dbReference>
<dbReference type="SUPFAM" id="SSF56784">
    <property type="entry name" value="HAD-like"/>
    <property type="match status" value="1"/>
</dbReference>
<dbReference type="GO" id="GO:0008253">
    <property type="term" value="F:5'-nucleotidase activity"/>
    <property type="evidence" value="ECO:0007669"/>
    <property type="project" value="InterPro"/>
</dbReference>
<dbReference type="InterPro" id="IPR036412">
    <property type="entry name" value="HAD-like_sf"/>
</dbReference>
<keyword evidence="3" id="KW-1185">Reference proteome</keyword>
<dbReference type="Gene3D" id="3.40.50.1000">
    <property type="entry name" value="HAD superfamily/HAD-like"/>
    <property type="match status" value="1"/>
</dbReference>